<proteinExistence type="predicted"/>
<comment type="caution">
    <text evidence="3">The sequence shown here is derived from an EMBL/GenBank/DDBJ whole genome shotgun (WGS) entry which is preliminary data.</text>
</comment>
<dbReference type="InterPro" id="IPR029432">
    <property type="entry name" value="Gp28/Gp37-like_dom"/>
</dbReference>
<evidence type="ECO:0000313" key="3">
    <source>
        <dbReference type="EMBL" id="MEE2040171.1"/>
    </source>
</evidence>
<dbReference type="Proteomes" id="UP001356095">
    <property type="component" value="Unassembled WGS sequence"/>
</dbReference>
<protein>
    <recommendedName>
        <fullName evidence="2">Gp28/Gp37-like domain-containing protein</fullName>
    </recommendedName>
</protein>
<evidence type="ECO:0000256" key="1">
    <source>
        <dbReference type="SAM" id="MobiDB-lite"/>
    </source>
</evidence>
<dbReference type="Pfam" id="PF14594">
    <property type="entry name" value="Sipho_Gp37"/>
    <property type="match status" value="1"/>
</dbReference>
<accession>A0ABU7KD64</accession>
<dbReference type="EMBL" id="JAUZMY010000026">
    <property type="protein sequence ID" value="MEE2040171.1"/>
    <property type="molecule type" value="Genomic_DNA"/>
</dbReference>
<feature type="domain" description="Gp28/Gp37-like" evidence="2">
    <location>
        <begin position="2"/>
        <end position="358"/>
    </location>
</feature>
<keyword evidence="4" id="KW-1185">Reference proteome</keyword>
<evidence type="ECO:0000313" key="4">
    <source>
        <dbReference type="Proteomes" id="UP001356095"/>
    </source>
</evidence>
<reference evidence="3 4" key="1">
    <citation type="submission" date="2023-08" db="EMBL/GenBank/DDBJ databases">
        <authorList>
            <person name="Girao M."/>
            <person name="Carvalho M.F."/>
        </authorList>
    </citation>
    <scope>NUCLEOTIDE SEQUENCE [LARGE SCALE GENOMIC DNA]</scope>
    <source>
        <strain evidence="3 4">CT-R113</strain>
    </source>
</reference>
<evidence type="ECO:0000259" key="2">
    <source>
        <dbReference type="Pfam" id="PF14594"/>
    </source>
</evidence>
<gene>
    <name evidence="3" type="ORF">Q8791_23420</name>
</gene>
<dbReference type="RefSeq" id="WP_330093940.1">
    <property type="nucleotide sequence ID" value="NZ_JAUZMY010000026.1"/>
</dbReference>
<organism evidence="3 4">
    <name type="scientific">Nocardiopsis codii</name>
    <dbReference type="NCBI Taxonomy" id="3065942"/>
    <lineage>
        <taxon>Bacteria</taxon>
        <taxon>Bacillati</taxon>
        <taxon>Actinomycetota</taxon>
        <taxon>Actinomycetes</taxon>
        <taxon>Streptosporangiales</taxon>
        <taxon>Nocardiopsidaceae</taxon>
        <taxon>Nocardiopsis</taxon>
    </lineage>
</organism>
<sequence>MIGEIDDEQELEIRDRHLGHGAWKLVVDADTDSAALLEEGDGIVFEVNGRTVFSGPTNRHVSEVTDDNAGTNRPGGAETTTFTGISDTSAFRRTIYPAPGTAITAAGVKQPVDRTTLTAPAETVIGTLINQHAGPGALVARRHPGLIIPTSLGRGPTITSAERFTDLHDHTFTLAAGAHLGWRVVQHGTSLVFEVYEPRDLTGEMGFSVELGNVAGYTYELTPPEVTHLIIGAGGEGKDRLLFEFAQPSPLWPGLRIEEFKDSRDLALEPSSDDDTDWVPPATAAAQQAEERFAEAAAVQTVAFDLLPTEGLVWGEDVDLGDRVNFDTPRGTVTDIIREVVYQRTPAEGQQVTPIVGDTVHMPRTYRALRRLRREVDRLAAT</sequence>
<name>A0ABU7KD64_9ACTN</name>
<feature type="region of interest" description="Disordered" evidence="1">
    <location>
        <begin position="56"/>
        <end position="77"/>
    </location>
</feature>